<keyword evidence="6" id="KW-1185">Reference proteome</keyword>
<evidence type="ECO:0000313" key="6">
    <source>
        <dbReference type="Proteomes" id="UP000321154"/>
    </source>
</evidence>
<evidence type="ECO:0008006" key="8">
    <source>
        <dbReference type="Google" id="ProtNLM"/>
    </source>
</evidence>
<feature type="region of interest" description="Disordered" evidence="1">
    <location>
        <begin position="98"/>
        <end position="119"/>
    </location>
</feature>
<name>A0A7W3JJY0_9MICO</name>
<gene>
    <name evidence="5" type="ORF">FB463_002543</name>
    <name evidence="4" type="ORF">FFA01_19400</name>
</gene>
<dbReference type="RefSeq" id="WP_146855551.1">
    <property type="nucleotide sequence ID" value="NZ_BAAAHR010000007.1"/>
</dbReference>
<keyword evidence="2" id="KW-1133">Transmembrane helix</keyword>
<proteinExistence type="predicted"/>
<feature type="region of interest" description="Disordered" evidence="1">
    <location>
        <begin position="148"/>
        <end position="172"/>
    </location>
</feature>
<feature type="region of interest" description="Disordered" evidence="1">
    <location>
        <begin position="36"/>
        <end position="62"/>
    </location>
</feature>
<comment type="caution">
    <text evidence="5">The sequence shown here is derived from an EMBL/GenBank/DDBJ whole genome shotgun (WGS) entry which is preliminary data.</text>
</comment>
<dbReference type="Proteomes" id="UP000321154">
    <property type="component" value="Unassembled WGS sequence"/>
</dbReference>
<reference evidence="4 6" key="1">
    <citation type="submission" date="2019-07" db="EMBL/GenBank/DDBJ databases">
        <title>Whole genome shotgun sequence of Frigoribacterium faeni NBRC 103066.</title>
        <authorList>
            <person name="Hosoyama A."/>
            <person name="Uohara A."/>
            <person name="Ohji S."/>
            <person name="Ichikawa N."/>
        </authorList>
    </citation>
    <scope>NUCLEOTIDE SEQUENCE [LARGE SCALE GENOMIC DNA]</scope>
    <source>
        <strain evidence="4 6">NBRC 103066</strain>
    </source>
</reference>
<dbReference type="OrthoDB" id="5109916at2"/>
<evidence type="ECO:0000313" key="5">
    <source>
        <dbReference type="EMBL" id="MBA8814277.1"/>
    </source>
</evidence>
<protein>
    <recommendedName>
        <fullName evidence="8">Gram-positive cocci surface proteins LPxTG domain-containing protein</fullName>
    </recommendedName>
</protein>
<sequence>MNTTWQRALAIPATVSIALGGALISVAPAMAAEPAVTPTSETSAPPAPDAVVTETPAAVETPAEEALITDPTEAPVAETPATDAPAEVPIDDAVETPAEEAPVADPTEAPVAETPATDADAEVPADDADESLVGAAAIAAAPVVTSPAPESTVTVTPQDGGTPRKSPVTFTGTAQPGAVVKIRLDPSSAISGVQYAEVPVAADGSWSTTLTIANTVWDLTTRQYEAGADGAPTGVASPETKLRFVLKLALEDAPAAPVMISPVNGAQIEPTVAQGANGDVAPVRIVITGVPGAKAEFSYREIGGNGYRTAVPEPTIPASGTLTYDAYIPAGKWRISTRQYLVTAAGTQLSEKSAISGGRAIDLHPKNLAAPTITSPRAGAVVPTTVEYPTDYIGASEDAAFPSRPTAEIRIEGTGIAGGYVDLTTTGGGYSGRYAVPVGADGRWSFLSYEQPGRITYSARSATYADERSYDTDAIRRVSETTSIGFTVEDRGVGAVTPAGSTGGAGTATGTGTSAGAGVGPGGSALAYTGTDERTATVGLIGGLLVALGLGALVVARRRRSL</sequence>
<feature type="signal peptide" evidence="3">
    <location>
        <begin position="1"/>
        <end position="31"/>
    </location>
</feature>
<evidence type="ECO:0000313" key="7">
    <source>
        <dbReference type="Proteomes" id="UP000522688"/>
    </source>
</evidence>
<dbReference type="EMBL" id="BJUV01000018">
    <property type="protein sequence ID" value="GEK83631.1"/>
    <property type="molecule type" value="Genomic_DNA"/>
</dbReference>
<dbReference type="Proteomes" id="UP000522688">
    <property type="component" value="Unassembled WGS sequence"/>
</dbReference>
<evidence type="ECO:0000256" key="1">
    <source>
        <dbReference type="SAM" id="MobiDB-lite"/>
    </source>
</evidence>
<evidence type="ECO:0000256" key="2">
    <source>
        <dbReference type="SAM" id="Phobius"/>
    </source>
</evidence>
<keyword evidence="3" id="KW-0732">Signal</keyword>
<feature type="transmembrane region" description="Helical" evidence="2">
    <location>
        <begin position="536"/>
        <end position="556"/>
    </location>
</feature>
<organism evidence="5 7">
    <name type="scientific">Frigoribacterium faeni</name>
    <dbReference type="NCBI Taxonomy" id="145483"/>
    <lineage>
        <taxon>Bacteria</taxon>
        <taxon>Bacillati</taxon>
        <taxon>Actinomycetota</taxon>
        <taxon>Actinomycetes</taxon>
        <taxon>Micrococcales</taxon>
        <taxon>Microbacteriaceae</taxon>
        <taxon>Frigoribacterium</taxon>
    </lineage>
</organism>
<dbReference type="AlphaFoldDB" id="A0A7W3JJY0"/>
<keyword evidence="2" id="KW-0812">Transmembrane</keyword>
<evidence type="ECO:0000313" key="4">
    <source>
        <dbReference type="EMBL" id="GEK83631.1"/>
    </source>
</evidence>
<feature type="chain" id="PRO_5031154157" description="Gram-positive cocci surface proteins LPxTG domain-containing protein" evidence="3">
    <location>
        <begin position="32"/>
        <end position="562"/>
    </location>
</feature>
<evidence type="ECO:0000256" key="3">
    <source>
        <dbReference type="SAM" id="SignalP"/>
    </source>
</evidence>
<keyword evidence="2" id="KW-0472">Membrane</keyword>
<accession>A0A7W3JJY0</accession>
<dbReference type="EMBL" id="JACGWW010000003">
    <property type="protein sequence ID" value="MBA8814277.1"/>
    <property type="molecule type" value="Genomic_DNA"/>
</dbReference>
<reference evidence="5 7" key="2">
    <citation type="submission" date="2020-07" db="EMBL/GenBank/DDBJ databases">
        <title>Sequencing the genomes of 1000 actinobacteria strains.</title>
        <authorList>
            <person name="Klenk H.-P."/>
        </authorList>
    </citation>
    <scope>NUCLEOTIDE SEQUENCE [LARGE SCALE GENOMIC DNA]</scope>
    <source>
        <strain evidence="5 7">DSM 10309</strain>
    </source>
</reference>
<feature type="compositionally biased region" description="Low complexity" evidence="1">
    <location>
        <begin position="99"/>
        <end position="118"/>
    </location>
</feature>